<organism evidence="2 3">
    <name type="scientific">Chelatococcus sambhunathii</name>
    <dbReference type="NCBI Taxonomy" id="363953"/>
    <lineage>
        <taxon>Bacteria</taxon>
        <taxon>Pseudomonadati</taxon>
        <taxon>Pseudomonadota</taxon>
        <taxon>Alphaproteobacteria</taxon>
        <taxon>Hyphomicrobiales</taxon>
        <taxon>Chelatococcaceae</taxon>
        <taxon>Chelatococcus</taxon>
    </lineage>
</organism>
<keyword evidence="3" id="KW-1185">Reference proteome</keyword>
<sequence length="274" mass="29350">MLNDTSRVDGEAGTGAEENGPEFGPNHNFLADCAATILERYSKAKSASRASLEDLCVVGERLNEAKETLKDTKGAFGEWCDKSGFPFDKTWRARLMKLAANWDAIMAAVEALPEDKRKWSVDGVLAIWQAAEKAKKEPPAGGTGEGGEGEGGEGGEPKAKAKKETEAEKLRRLLAEALAEVERLKAENEALKGTAKGGTKGKAKDFSERDFGKRNDKAHGGHVDPVTATRARKVWALYTKGATEGEKEAAKSRLEEMAAKCGMGFEAFVAACGL</sequence>
<dbReference type="RefSeq" id="WP_055460992.1">
    <property type="nucleotide sequence ID" value="NZ_CYHC01000017.1"/>
</dbReference>
<feature type="region of interest" description="Disordered" evidence="1">
    <location>
        <begin position="132"/>
        <end position="166"/>
    </location>
</feature>
<reference evidence="2 3" key="1">
    <citation type="submission" date="2015-08" db="EMBL/GenBank/DDBJ databases">
        <authorList>
            <person name="Varghese N."/>
        </authorList>
    </citation>
    <scope>NUCLEOTIDE SEQUENCE [LARGE SCALE GENOMIC DNA]</scope>
    <source>
        <strain evidence="2 3">DSM 18167</strain>
    </source>
</reference>
<feature type="compositionally biased region" description="Basic and acidic residues" evidence="1">
    <location>
        <begin position="202"/>
        <end position="222"/>
    </location>
</feature>
<feature type="compositionally biased region" description="Basic and acidic residues" evidence="1">
    <location>
        <begin position="1"/>
        <end position="10"/>
    </location>
</feature>
<gene>
    <name evidence="2" type="ORF">Ga0061061_11712</name>
</gene>
<dbReference type="EMBL" id="CYHC01000017">
    <property type="protein sequence ID" value="CUA90953.1"/>
    <property type="molecule type" value="Genomic_DNA"/>
</dbReference>
<comment type="caution">
    <text evidence="2">The sequence shown here is derived from an EMBL/GenBank/DDBJ whole genome shotgun (WGS) entry which is preliminary data.</text>
</comment>
<accession>A0ABP2ABZ3</accession>
<evidence type="ECO:0000256" key="1">
    <source>
        <dbReference type="SAM" id="MobiDB-lite"/>
    </source>
</evidence>
<proteinExistence type="predicted"/>
<evidence type="ECO:0000313" key="3">
    <source>
        <dbReference type="Proteomes" id="UP000182178"/>
    </source>
</evidence>
<dbReference type="Proteomes" id="UP000182178">
    <property type="component" value="Unassembled WGS sequence"/>
</dbReference>
<feature type="region of interest" description="Disordered" evidence="1">
    <location>
        <begin position="192"/>
        <end position="223"/>
    </location>
</feature>
<protein>
    <submittedName>
        <fullName evidence="2">Uncharacterized protein</fullName>
    </submittedName>
</protein>
<name>A0ABP2ABZ3_9HYPH</name>
<evidence type="ECO:0000313" key="2">
    <source>
        <dbReference type="EMBL" id="CUA90953.1"/>
    </source>
</evidence>
<feature type="region of interest" description="Disordered" evidence="1">
    <location>
        <begin position="1"/>
        <end position="24"/>
    </location>
</feature>
<feature type="compositionally biased region" description="Basic and acidic residues" evidence="1">
    <location>
        <begin position="155"/>
        <end position="166"/>
    </location>
</feature>